<keyword evidence="1" id="KW-0548">Nucleotidyltransferase</keyword>
<evidence type="ECO:0000313" key="2">
    <source>
        <dbReference type="Proteomes" id="UP000693970"/>
    </source>
</evidence>
<keyword evidence="2" id="KW-1185">Reference proteome</keyword>
<reference evidence="1" key="2">
    <citation type="submission" date="2021-04" db="EMBL/GenBank/DDBJ databases">
        <authorList>
            <person name="Podell S."/>
        </authorList>
    </citation>
    <scope>NUCLEOTIDE SEQUENCE</scope>
    <source>
        <strain evidence="1">Hildebrandi</strain>
    </source>
</reference>
<dbReference type="EMBL" id="JAGRRH010000022">
    <property type="protein sequence ID" value="KAG7345204.1"/>
    <property type="molecule type" value="Genomic_DNA"/>
</dbReference>
<keyword evidence="1" id="KW-0695">RNA-directed DNA polymerase</keyword>
<protein>
    <submittedName>
        <fullName evidence="1">Reverse transcriptase RNA-dependent DNA polymerase</fullName>
    </submittedName>
</protein>
<dbReference type="GO" id="GO:0003964">
    <property type="term" value="F:RNA-directed DNA polymerase activity"/>
    <property type="evidence" value="ECO:0007669"/>
    <property type="project" value="UniProtKB-KW"/>
</dbReference>
<sequence>MPLTKSQPAQALEHILTNVFDLEAKDPLRAALRDNGFVDIYDLVNMERKHVEDLAYLDEVDGTQQRIPIPWGKREIINVFRDYIIYRHEINEPIGINWTDITMEQFNKFRIDPSYLRARLLAKDGVPVFKPVTNPPAPTTPVMTNDCTPANQLFQKEIERDQSLFPILKTEQPHDSRHRKFEIQAHAQGVAHVVDNKHSPSNPDEKEVSQPIQTFMDAVLEPKVQTAKGKEAVQKHEATKDSPAAYTDLVEHHKKSTAADIEARKGNIIIATISDGKSKGTASEFRTIWTKQLKPYGNLTGNGSVFGEVVKVNPTDFQHHYRLVSAAAVQFDDSLTHEDDPWDPGDSFDIDTPVYDLEAKAHVYTLRRQRSQSMGSPDHRRNQRILLPTEIWHAFSDEGKLAWDTLPEADRKMILAKIKPTNNPRIVQLHQQKQGEDMEELQDASADSPVETEQCNDKLQDHKAPQLQPSIWATFLAKDKSAPICQANMCITTRSVIHRVSSTSVKSNQSPVDIRASVGIACQDCKVTYVSDRTGDAQGMDNYQLSSISSSTAAGYAVSNKGLVILILNQYALMGRGHSIHSPGQLGWFKNSVCCKSIHVGGMQRIETADGYIILIGILNGLPYVWMRKPTDKQFDTLPHIVLASDNTRDPDIMDLDHEEYEEEDNQWIDAIEGIHTTFQHTAQLVRTPTGTLLQQMYRSQNPALNVIQKGETVATYELFSGTPAVECGATRCQVFVGMTTDVTNVNPLQTSTLSVSLLEDNVPSWGAPTQLVSDSDPIDISGRVNIVSLTALLGVTVDTSVLLWYHLWQPLGCALTWKILDAVMSKVLHQLLLRHTSEGALNIRLGTIGGEAPTYVRPTIFSKFIFSKFDDPPNDGTKCTVQTHQGTQNKRDSVINDKGDTIVPLKCPIQTTKEIRVHLVVAVNHDGFYKAWLVDDGHLTDDQLESVYYSVVSVRSFQIVMILAELTVNGLEFWSTDVGYAHLESYPDRENCILITSRALHGHRALYDLKLSGQGWHDGMHDCLVALGLLPCRAKPDIWMRKNGELQVWEYIVLCIGDLAIVMQHPRVPIGSLTPKLFEFKLRGIGKISHHLRVQYSQDKDRMLQSQQNKYPKKMTEGYVHFFGSKSRTNACVPLERGDHPETNLRSFLTHWSLIQDTVLLGKIISLMIRSPFDQIIKKKEK</sequence>
<dbReference type="Proteomes" id="UP000693970">
    <property type="component" value="Unassembled WGS sequence"/>
</dbReference>
<keyword evidence="1" id="KW-0808">Transferase</keyword>
<gene>
    <name evidence="1" type="ORF">IV203_032735</name>
</gene>
<reference evidence="1" key="1">
    <citation type="journal article" date="2021" name="Sci. Rep.">
        <title>Diploid genomic architecture of Nitzschia inconspicua, an elite biomass production diatom.</title>
        <authorList>
            <person name="Oliver A."/>
            <person name="Podell S."/>
            <person name="Pinowska A."/>
            <person name="Traller J.C."/>
            <person name="Smith S.R."/>
            <person name="McClure R."/>
            <person name="Beliaev A."/>
            <person name="Bohutskyi P."/>
            <person name="Hill E.A."/>
            <person name="Rabines A."/>
            <person name="Zheng H."/>
            <person name="Allen L.Z."/>
            <person name="Kuo A."/>
            <person name="Grigoriev I.V."/>
            <person name="Allen A.E."/>
            <person name="Hazlebeck D."/>
            <person name="Allen E.E."/>
        </authorList>
    </citation>
    <scope>NUCLEOTIDE SEQUENCE</scope>
    <source>
        <strain evidence="1">Hildebrandi</strain>
    </source>
</reference>
<name>A0A9K3KLA4_9STRA</name>
<accession>A0A9K3KLA4</accession>
<dbReference type="AlphaFoldDB" id="A0A9K3KLA4"/>
<proteinExistence type="predicted"/>
<evidence type="ECO:0000313" key="1">
    <source>
        <dbReference type="EMBL" id="KAG7345204.1"/>
    </source>
</evidence>
<comment type="caution">
    <text evidence="1">The sequence shown here is derived from an EMBL/GenBank/DDBJ whole genome shotgun (WGS) entry which is preliminary data.</text>
</comment>
<organism evidence="1 2">
    <name type="scientific">Nitzschia inconspicua</name>
    <dbReference type="NCBI Taxonomy" id="303405"/>
    <lineage>
        <taxon>Eukaryota</taxon>
        <taxon>Sar</taxon>
        <taxon>Stramenopiles</taxon>
        <taxon>Ochrophyta</taxon>
        <taxon>Bacillariophyta</taxon>
        <taxon>Bacillariophyceae</taxon>
        <taxon>Bacillariophycidae</taxon>
        <taxon>Bacillariales</taxon>
        <taxon>Bacillariaceae</taxon>
        <taxon>Nitzschia</taxon>
    </lineage>
</organism>